<feature type="region of interest" description="Disordered" evidence="1">
    <location>
        <begin position="181"/>
        <end position="238"/>
    </location>
</feature>
<reference evidence="3" key="1">
    <citation type="submission" date="2020-11" db="EMBL/GenBank/DDBJ databases">
        <authorList>
            <consortium name="DOE Joint Genome Institute"/>
            <person name="Ahrendt S."/>
            <person name="Riley R."/>
            <person name="Andreopoulos W."/>
            <person name="LaButti K."/>
            <person name="Pangilinan J."/>
            <person name="Ruiz-duenas F.J."/>
            <person name="Barrasa J.M."/>
            <person name="Sanchez-Garcia M."/>
            <person name="Camarero S."/>
            <person name="Miyauchi S."/>
            <person name="Serrano A."/>
            <person name="Linde D."/>
            <person name="Babiker R."/>
            <person name="Drula E."/>
            <person name="Ayuso-Fernandez I."/>
            <person name="Pacheco R."/>
            <person name="Padilla G."/>
            <person name="Ferreira P."/>
            <person name="Barriuso J."/>
            <person name="Kellner H."/>
            <person name="Castanera R."/>
            <person name="Alfaro M."/>
            <person name="Ramirez L."/>
            <person name="Pisabarro A.G."/>
            <person name="Kuo A."/>
            <person name="Tritt A."/>
            <person name="Lipzen A."/>
            <person name="He G."/>
            <person name="Yan M."/>
            <person name="Ng V."/>
            <person name="Cullen D."/>
            <person name="Martin F."/>
            <person name="Rosso M.-N."/>
            <person name="Henrissat B."/>
            <person name="Hibbett D."/>
            <person name="Martinez A.T."/>
            <person name="Grigoriev I.V."/>
        </authorList>
    </citation>
    <scope>NUCLEOTIDE SEQUENCE</scope>
    <source>
        <strain evidence="3">AH 44721</strain>
    </source>
</reference>
<comment type="caution">
    <text evidence="3">The sequence shown here is derived from an EMBL/GenBank/DDBJ whole genome shotgun (WGS) entry which is preliminary data.</text>
</comment>
<evidence type="ECO:0000313" key="3">
    <source>
        <dbReference type="EMBL" id="KAF8887842.1"/>
    </source>
</evidence>
<evidence type="ECO:0000313" key="4">
    <source>
        <dbReference type="Proteomes" id="UP000724874"/>
    </source>
</evidence>
<keyword evidence="4" id="KW-1185">Reference proteome</keyword>
<dbReference type="Proteomes" id="UP000724874">
    <property type="component" value="Unassembled WGS sequence"/>
</dbReference>
<name>A0A9P5TJA8_GYMJU</name>
<dbReference type="Gene3D" id="2.60.120.260">
    <property type="entry name" value="Galactose-binding domain-like"/>
    <property type="match status" value="1"/>
</dbReference>
<feature type="chain" id="PRO_5040383023" evidence="2">
    <location>
        <begin position="22"/>
        <end position="276"/>
    </location>
</feature>
<dbReference type="AlphaFoldDB" id="A0A9P5TJA8"/>
<gene>
    <name evidence="3" type="ORF">CPB84DRAFT_1826840</name>
</gene>
<evidence type="ECO:0000256" key="2">
    <source>
        <dbReference type="SAM" id="SignalP"/>
    </source>
</evidence>
<proteinExistence type="predicted"/>
<evidence type="ECO:0000256" key="1">
    <source>
        <dbReference type="SAM" id="MobiDB-lite"/>
    </source>
</evidence>
<feature type="signal peptide" evidence="2">
    <location>
        <begin position="1"/>
        <end position="21"/>
    </location>
</feature>
<accession>A0A9P5TJA8</accession>
<protein>
    <submittedName>
        <fullName evidence="3">Uncharacterized protein</fullName>
    </submittedName>
</protein>
<dbReference type="OrthoDB" id="2984396at2759"/>
<organism evidence="3 4">
    <name type="scientific">Gymnopilus junonius</name>
    <name type="common">Spectacular rustgill mushroom</name>
    <name type="synonym">Gymnopilus spectabilis subsp. junonius</name>
    <dbReference type="NCBI Taxonomy" id="109634"/>
    <lineage>
        <taxon>Eukaryota</taxon>
        <taxon>Fungi</taxon>
        <taxon>Dikarya</taxon>
        <taxon>Basidiomycota</taxon>
        <taxon>Agaricomycotina</taxon>
        <taxon>Agaricomycetes</taxon>
        <taxon>Agaricomycetidae</taxon>
        <taxon>Agaricales</taxon>
        <taxon>Agaricineae</taxon>
        <taxon>Hymenogastraceae</taxon>
        <taxon>Gymnopilus</taxon>
    </lineage>
</organism>
<keyword evidence="2" id="KW-0732">Signal</keyword>
<dbReference type="EMBL" id="JADNYJ010000088">
    <property type="protein sequence ID" value="KAF8887842.1"/>
    <property type="molecule type" value="Genomic_DNA"/>
</dbReference>
<sequence length="276" mass="27878">MLGPKFALFAPLAYLATRVVADTNVTVVDTDPAIVYSGQGTGDASICKVDANGNIQAGQAGCYNFPTQCTSSVAMSQNLDGKAGASFTFQGSGIYINSGLNDISPIYTVTLDGQATDVDGVRPSLGFTCGMLFGKSGLDPTAQHTISLTVKGPSPNRNMTTDPNGKILVFSLINFIRTTADPGSSSSNSTTVTSGSNGSNTANTSAGATIPSSSSGATSADTSTLPTTSTSSNSSTNTAALTTSSATDFTTASILRSGVLVLGAWATLGTMSCYVF</sequence>